<organism evidence="4 5">
    <name type="scientific">Polymorphospora lycopeni</name>
    <dbReference type="NCBI Taxonomy" id="3140240"/>
    <lineage>
        <taxon>Bacteria</taxon>
        <taxon>Bacillati</taxon>
        <taxon>Actinomycetota</taxon>
        <taxon>Actinomycetes</taxon>
        <taxon>Micromonosporales</taxon>
        <taxon>Micromonosporaceae</taxon>
        <taxon>Polymorphospora</taxon>
    </lineage>
</organism>
<feature type="DNA-binding region" description="OmpR/PhoB-type" evidence="2">
    <location>
        <begin position="1"/>
        <end position="65"/>
    </location>
</feature>
<dbReference type="PROSITE" id="PS51755">
    <property type="entry name" value="OMPR_PHOB"/>
    <property type="match status" value="1"/>
</dbReference>
<evidence type="ECO:0000259" key="3">
    <source>
        <dbReference type="PROSITE" id="PS51755"/>
    </source>
</evidence>
<comment type="caution">
    <text evidence="4">The sequence shown here is derived from an EMBL/GenBank/DDBJ whole genome shotgun (WGS) entry which is preliminary data.</text>
</comment>
<evidence type="ECO:0000313" key="5">
    <source>
        <dbReference type="Proteomes" id="UP001582793"/>
    </source>
</evidence>
<dbReference type="Gene3D" id="1.10.10.10">
    <property type="entry name" value="Winged helix-like DNA-binding domain superfamily/Winged helix DNA-binding domain"/>
    <property type="match status" value="1"/>
</dbReference>
<gene>
    <name evidence="4" type="ORF">AAFH96_11240</name>
</gene>
<accession>A0ABV5CPK6</accession>
<dbReference type="InterPro" id="IPR051677">
    <property type="entry name" value="AfsR-DnrI-RedD_regulator"/>
</dbReference>
<protein>
    <recommendedName>
        <fullName evidence="3">OmpR/PhoB-type domain-containing protein</fullName>
    </recommendedName>
</protein>
<reference evidence="4 5" key="1">
    <citation type="submission" date="2024-04" db="EMBL/GenBank/DDBJ databases">
        <title>Polymorphospora sp. isolated from Baiyangdian Lake in Xiong'an New Area.</title>
        <authorList>
            <person name="Zhang X."/>
            <person name="Liu J."/>
        </authorList>
    </citation>
    <scope>NUCLEOTIDE SEQUENCE [LARGE SCALE GENOMIC DNA]</scope>
    <source>
        <strain evidence="4 5">2-325</strain>
    </source>
</reference>
<evidence type="ECO:0000256" key="1">
    <source>
        <dbReference type="ARBA" id="ARBA00023125"/>
    </source>
</evidence>
<evidence type="ECO:0000256" key="2">
    <source>
        <dbReference type="PROSITE-ProRule" id="PRU01091"/>
    </source>
</evidence>
<dbReference type="EMBL" id="JBCGDC010000025">
    <property type="protein sequence ID" value="MFB6393679.1"/>
    <property type="molecule type" value="Genomic_DNA"/>
</dbReference>
<dbReference type="InterPro" id="IPR036388">
    <property type="entry name" value="WH-like_DNA-bd_sf"/>
</dbReference>
<keyword evidence="5" id="KW-1185">Reference proteome</keyword>
<dbReference type="SUPFAM" id="SSF46894">
    <property type="entry name" value="C-terminal effector domain of the bipartite response regulators"/>
    <property type="match status" value="1"/>
</dbReference>
<dbReference type="RefSeq" id="WP_375734065.1">
    <property type="nucleotide sequence ID" value="NZ_JBCGDC010000025.1"/>
</dbReference>
<dbReference type="PANTHER" id="PTHR35807">
    <property type="entry name" value="TRANSCRIPTIONAL REGULATOR REDD-RELATED"/>
    <property type="match status" value="1"/>
</dbReference>
<feature type="domain" description="OmpR/PhoB-type" evidence="3">
    <location>
        <begin position="1"/>
        <end position="65"/>
    </location>
</feature>
<evidence type="ECO:0000313" key="4">
    <source>
        <dbReference type="EMBL" id="MFB6393679.1"/>
    </source>
</evidence>
<dbReference type="PANTHER" id="PTHR35807:SF1">
    <property type="entry name" value="TRANSCRIPTIONAL REGULATOR REDD"/>
    <property type="match status" value="1"/>
</dbReference>
<dbReference type="Proteomes" id="UP001582793">
    <property type="component" value="Unassembled WGS sequence"/>
</dbReference>
<dbReference type="InterPro" id="IPR001867">
    <property type="entry name" value="OmpR/PhoB-type_DNA-bd"/>
</dbReference>
<keyword evidence="1 2" id="KW-0238">DNA-binding</keyword>
<dbReference type="InterPro" id="IPR016032">
    <property type="entry name" value="Sig_transdc_resp-reg_C-effctor"/>
</dbReference>
<sequence>MTFHALGTLEIRDREGTTVALPRQKQRVLLAYLLVHAGRVVSSDEIEYALWGERPPASARANLYS</sequence>
<name>A0ABV5CPK6_9ACTN</name>
<proteinExistence type="predicted"/>